<gene>
    <name evidence="2" type="primary">LOC120278463</name>
</gene>
<name>A0AB40CMX7_DIOCR</name>
<dbReference type="GeneID" id="120278463"/>
<dbReference type="PANTHER" id="PTHR11439:SF463">
    <property type="entry name" value="REVERSE TRANSCRIPTASE TY1_COPIA-TYPE DOMAIN-CONTAINING PROTEIN"/>
    <property type="match status" value="1"/>
</dbReference>
<keyword evidence="1" id="KW-1185">Reference proteome</keyword>
<dbReference type="Proteomes" id="UP001515500">
    <property type="component" value="Chromosome 16"/>
</dbReference>
<evidence type="ECO:0000313" key="2">
    <source>
        <dbReference type="RefSeq" id="XP_039141190.1"/>
    </source>
</evidence>
<reference evidence="2" key="1">
    <citation type="submission" date="2025-08" db="UniProtKB">
        <authorList>
            <consortium name="RefSeq"/>
        </authorList>
    </citation>
    <scope>IDENTIFICATION</scope>
</reference>
<accession>A0AB40CMX7</accession>
<protein>
    <submittedName>
        <fullName evidence="2">Secreted RxLR effector protein 161-like</fullName>
    </submittedName>
</protein>
<evidence type="ECO:0000313" key="1">
    <source>
        <dbReference type="Proteomes" id="UP001515500"/>
    </source>
</evidence>
<dbReference type="RefSeq" id="XP_039141190.1">
    <property type="nucleotide sequence ID" value="XM_039285256.1"/>
</dbReference>
<sequence>MVSWFMHSPSVHHLGAVKRILRYISGTIGYGIHYKKGENFKLMDYSDSDWGGSQDDRKSTIGWVFSLGSSVIAWCSKKQSITALSNTEAEYISLTAAACEVVWLRRLLEDLNEKQEDSNVILCDNSSALSIARNPTHHGRTKHIDTRFHLFEIL</sequence>
<dbReference type="PANTHER" id="PTHR11439">
    <property type="entry name" value="GAG-POL-RELATED RETROTRANSPOSON"/>
    <property type="match status" value="1"/>
</dbReference>
<dbReference type="CDD" id="cd09272">
    <property type="entry name" value="RNase_HI_RT_Ty1"/>
    <property type="match status" value="1"/>
</dbReference>
<proteinExistence type="predicted"/>
<organism evidence="1 2">
    <name type="scientific">Dioscorea cayennensis subsp. rotundata</name>
    <name type="common">White Guinea yam</name>
    <name type="synonym">Dioscorea rotundata</name>
    <dbReference type="NCBI Taxonomy" id="55577"/>
    <lineage>
        <taxon>Eukaryota</taxon>
        <taxon>Viridiplantae</taxon>
        <taxon>Streptophyta</taxon>
        <taxon>Embryophyta</taxon>
        <taxon>Tracheophyta</taxon>
        <taxon>Spermatophyta</taxon>
        <taxon>Magnoliopsida</taxon>
        <taxon>Liliopsida</taxon>
        <taxon>Dioscoreales</taxon>
        <taxon>Dioscoreaceae</taxon>
        <taxon>Dioscorea</taxon>
    </lineage>
</organism>
<dbReference type="AlphaFoldDB" id="A0AB40CMX7"/>